<feature type="compositionally biased region" description="Polar residues" evidence="9">
    <location>
        <begin position="100"/>
        <end position="114"/>
    </location>
</feature>
<dbReference type="Proteomes" id="UP000001072">
    <property type="component" value="Unassembled WGS sequence"/>
</dbReference>
<keyword evidence="11" id="KW-1185">Reference proteome</keyword>
<dbReference type="AlphaFoldDB" id="F4R7N8"/>
<dbReference type="VEuPathDB" id="FungiDB:MELLADRAFT_70762"/>
<keyword evidence="6 8" id="KW-0804">Transcription</keyword>
<protein>
    <recommendedName>
        <fullName evidence="3 8">Mediator of RNA polymerase II transcription subunit 21</fullName>
    </recommendedName>
</protein>
<evidence type="ECO:0000256" key="4">
    <source>
        <dbReference type="ARBA" id="ARBA00023015"/>
    </source>
</evidence>
<dbReference type="HOGENOM" id="CLU_1235267_0_0_1"/>
<evidence type="ECO:0000256" key="8">
    <source>
        <dbReference type="RuleBase" id="RU366036"/>
    </source>
</evidence>
<evidence type="ECO:0000313" key="11">
    <source>
        <dbReference type="Proteomes" id="UP000001072"/>
    </source>
</evidence>
<dbReference type="Gene3D" id="6.10.280.10">
    <property type="entry name" value="Mediator complex, subunit Med21"/>
    <property type="match status" value="1"/>
</dbReference>
<organism evidence="11">
    <name type="scientific">Melampsora larici-populina (strain 98AG31 / pathotype 3-4-7)</name>
    <name type="common">Poplar leaf rust fungus</name>
    <dbReference type="NCBI Taxonomy" id="747676"/>
    <lineage>
        <taxon>Eukaryota</taxon>
        <taxon>Fungi</taxon>
        <taxon>Dikarya</taxon>
        <taxon>Basidiomycota</taxon>
        <taxon>Pucciniomycotina</taxon>
        <taxon>Pucciniomycetes</taxon>
        <taxon>Pucciniales</taxon>
        <taxon>Melampsoraceae</taxon>
        <taxon>Melampsora</taxon>
    </lineage>
</organism>
<dbReference type="PANTHER" id="PTHR13381">
    <property type="entry name" value="RNA POLYMERASE II HOLOENZYME COMPONENT SRB7"/>
    <property type="match status" value="1"/>
</dbReference>
<evidence type="ECO:0000256" key="7">
    <source>
        <dbReference type="ARBA" id="ARBA00023242"/>
    </source>
</evidence>
<evidence type="ECO:0000256" key="6">
    <source>
        <dbReference type="ARBA" id="ARBA00023163"/>
    </source>
</evidence>
<comment type="function">
    <text evidence="8">Component of the Mediator complex, a coactivator involved in the regulated transcription of nearly all RNA polymerase II-dependent genes. Mediator functions as a bridge to convey information from gene-specific regulatory proteins to the basal RNA polymerase II transcription machinery. Mediator is recruited to promoters by direct interactions with regulatory proteins and serves as a scaffold for the assembly of a functional preinitiation complex with RNA polymerase II and the general transcription factors.</text>
</comment>
<evidence type="ECO:0000256" key="3">
    <source>
        <dbReference type="ARBA" id="ARBA00019691"/>
    </source>
</evidence>
<dbReference type="eggNOG" id="ENOG502SB5Q">
    <property type="taxonomic scope" value="Eukaryota"/>
</dbReference>
<keyword evidence="4 8" id="KW-0805">Transcription regulation</keyword>
<evidence type="ECO:0000256" key="9">
    <source>
        <dbReference type="SAM" id="MobiDB-lite"/>
    </source>
</evidence>
<evidence type="ECO:0000256" key="5">
    <source>
        <dbReference type="ARBA" id="ARBA00023159"/>
    </source>
</evidence>
<dbReference type="InterPro" id="IPR037212">
    <property type="entry name" value="Med7/Med21-like"/>
</dbReference>
<dbReference type="SUPFAM" id="SSF140718">
    <property type="entry name" value="Mediator hinge subcomplex-like"/>
    <property type="match status" value="1"/>
</dbReference>
<dbReference type="Pfam" id="PF11221">
    <property type="entry name" value="Med21"/>
    <property type="match status" value="1"/>
</dbReference>
<keyword evidence="5 8" id="KW-0010">Activator</keyword>
<evidence type="ECO:0000256" key="2">
    <source>
        <dbReference type="ARBA" id="ARBA00005770"/>
    </source>
</evidence>
<keyword evidence="7 8" id="KW-0539">Nucleus</keyword>
<reference evidence="11" key="1">
    <citation type="journal article" date="2011" name="Proc. Natl. Acad. Sci. U.S.A.">
        <title>Obligate biotrophy features unraveled by the genomic analysis of rust fungi.</title>
        <authorList>
            <person name="Duplessis S."/>
            <person name="Cuomo C.A."/>
            <person name="Lin Y.-C."/>
            <person name="Aerts A."/>
            <person name="Tisserant E."/>
            <person name="Veneault-Fourrey C."/>
            <person name="Joly D.L."/>
            <person name="Hacquard S."/>
            <person name="Amselem J."/>
            <person name="Cantarel B.L."/>
            <person name="Chiu R."/>
            <person name="Coutinho P.M."/>
            <person name="Feau N."/>
            <person name="Field M."/>
            <person name="Frey P."/>
            <person name="Gelhaye E."/>
            <person name="Goldberg J."/>
            <person name="Grabherr M.G."/>
            <person name="Kodira C.D."/>
            <person name="Kohler A."/>
            <person name="Kuees U."/>
            <person name="Lindquist E.A."/>
            <person name="Lucas S.M."/>
            <person name="Mago R."/>
            <person name="Mauceli E."/>
            <person name="Morin E."/>
            <person name="Murat C."/>
            <person name="Pangilinan J.L."/>
            <person name="Park R."/>
            <person name="Pearson M."/>
            <person name="Quesneville H."/>
            <person name="Rouhier N."/>
            <person name="Sakthikumar S."/>
            <person name="Salamov A.A."/>
            <person name="Schmutz J."/>
            <person name="Selles B."/>
            <person name="Shapiro H."/>
            <person name="Tanguay P."/>
            <person name="Tuskan G.A."/>
            <person name="Henrissat B."/>
            <person name="Van de Peer Y."/>
            <person name="Rouze P."/>
            <person name="Ellis J.G."/>
            <person name="Dodds P.N."/>
            <person name="Schein J.E."/>
            <person name="Zhong S."/>
            <person name="Hamelin R.C."/>
            <person name="Grigoriev I.V."/>
            <person name="Szabo L.J."/>
            <person name="Martin F."/>
        </authorList>
    </citation>
    <scope>NUCLEOTIDE SEQUENCE [LARGE SCALE GENOMIC DNA]</scope>
    <source>
        <strain evidence="11">98AG31 / pathotype 3-4-7</strain>
    </source>
</reference>
<gene>
    <name evidence="10" type="ORF">MELLADRAFT_70762</name>
</gene>
<dbReference type="EMBL" id="GL883092">
    <property type="protein sequence ID" value="EGG11349.1"/>
    <property type="molecule type" value="Genomic_DNA"/>
</dbReference>
<dbReference type="GO" id="GO:0003712">
    <property type="term" value="F:transcription coregulator activity"/>
    <property type="evidence" value="ECO:0007669"/>
    <property type="project" value="TreeGrafter"/>
</dbReference>
<name>F4R7N8_MELLP</name>
<dbReference type="OrthoDB" id="526653at2759"/>
<comment type="subcellular location">
    <subcellularLocation>
        <location evidence="1 8">Nucleus</location>
    </subcellularLocation>
</comment>
<dbReference type="STRING" id="747676.F4R7N8"/>
<dbReference type="GeneID" id="18931630"/>
<evidence type="ECO:0000256" key="1">
    <source>
        <dbReference type="ARBA" id="ARBA00004123"/>
    </source>
</evidence>
<feature type="region of interest" description="Disordered" evidence="9">
    <location>
        <begin position="99"/>
        <end position="173"/>
    </location>
</feature>
<dbReference type="GO" id="GO:0006357">
    <property type="term" value="P:regulation of transcription by RNA polymerase II"/>
    <property type="evidence" value="ECO:0007669"/>
    <property type="project" value="TreeGrafter"/>
</dbReference>
<comment type="similarity">
    <text evidence="2 8">Belongs to the Mediator complex subunit 21 family.</text>
</comment>
<feature type="compositionally biased region" description="Polar residues" evidence="9">
    <location>
        <begin position="122"/>
        <end position="161"/>
    </location>
</feature>
<dbReference type="InParanoid" id="F4R7N8"/>
<accession>F4R7N8</accession>
<dbReference type="PANTHER" id="PTHR13381:SF0">
    <property type="entry name" value="MEDIATOR OF RNA POLYMERASE II TRANSCRIPTION SUBUNIT 21"/>
    <property type="match status" value="1"/>
</dbReference>
<dbReference type="GO" id="GO:0016592">
    <property type="term" value="C:mediator complex"/>
    <property type="evidence" value="ECO:0007669"/>
    <property type="project" value="UniProtKB-UniRule"/>
</dbReference>
<comment type="subunit">
    <text evidence="8">Component of the Mediator complex.</text>
</comment>
<dbReference type="RefSeq" id="XP_007404984.1">
    <property type="nucleotide sequence ID" value="XM_007404922.1"/>
</dbReference>
<evidence type="ECO:0000313" key="10">
    <source>
        <dbReference type="EMBL" id="EGG11349.1"/>
    </source>
</evidence>
<dbReference type="KEGG" id="mlr:MELLADRAFT_70762"/>
<dbReference type="InterPro" id="IPR021384">
    <property type="entry name" value="Mediator_Med21"/>
</dbReference>
<proteinExistence type="inferred from homology"/>
<sequence length="224" mass="24942">MTSHDDELSRNMDRITQLQDGIDNLVTIMYSTVSYLSRKADFEQVNPDIPITQSISDPTKIDQAKETFNQNCQELVEDFIRKAKQLEYLISILPPHDDSSTIPLPNTTDPPQATSSSLSSSPTNHNRVYTISSSTCTEPDGTKVSSPITKPTNGEISSDQNHSVDEDDELGTDKDEFNRLQRDIEDAQAEYEHALSIAESLHSEIKSILKLVLEKRSQSGAMSP</sequence>